<sequence>MNLRALPLLALLWCCAAVAQQATDFPPLTGRVVDQAGLLDQQTETQLDQMLRAHEESTTEQVVVVTIPSLNGIPIEDYGYQLGRHWGIGQKGKDNGALLIVARDDRKVRIEVGYGLEGTLTDAQSSLIINQAIIPAFRQGNFAQGIVNGTTAMIQVLGGNPLERQPSPRDVVSVGHERPMPFLFVVLFFIVMFLMRGGGGRGGRGGRGSAVLTGAVLGSILGGGRGGGGFGGGGFGGGGGGFGGGGASGGW</sequence>
<dbReference type="AlphaFoldDB" id="A0A562QNJ7"/>
<feature type="transmembrane region" description="Helical" evidence="1">
    <location>
        <begin position="179"/>
        <end position="197"/>
    </location>
</feature>
<feature type="chain" id="PRO_5021914178" description="TPM domain-containing protein" evidence="2">
    <location>
        <begin position="20"/>
        <end position="251"/>
    </location>
</feature>
<keyword evidence="1" id="KW-1133">Transmembrane helix</keyword>
<evidence type="ECO:0000259" key="3">
    <source>
        <dbReference type="Pfam" id="PF04536"/>
    </source>
</evidence>
<dbReference type="PANTHER" id="PTHR30373:SF2">
    <property type="entry name" value="UPF0603 PROTEIN YGCG"/>
    <property type="match status" value="1"/>
</dbReference>
<evidence type="ECO:0000313" key="4">
    <source>
        <dbReference type="EMBL" id="TWI57636.1"/>
    </source>
</evidence>
<name>A0A562QNJ7_9PSED</name>
<organism evidence="4 5">
    <name type="scientific">Pseudomonas duriflava</name>
    <dbReference type="NCBI Taxonomy" id="459528"/>
    <lineage>
        <taxon>Bacteria</taxon>
        <taxon>Pseudomonadati</taxon>
        <taxon>Pseudomonadota</taxon>
        <taxon>Gammaproteobacteria</taxon>
        <taxon>Pseudomonadales</taxon>
        <taxon>Pseudomonadaceae</taxon>
        <taxon>Pseudomonas</taxon>
    </lineage>
</organism>
<evidence type="ECO:0000313" key="5">
    <source>
        <dbReference type="Proteomes" id="UP000316905"/>
    </source>
</evidence>
<keyword evidence="1" id="KW-0812">Transmembrane</keyword>
<dbReference type="Gene3D" id="3.10.310.50">
    <property type="match status" value="1"/>
</dbReference>
<protein>
    <recommendedName>
        <fullName evidence="3">TPM domain-containing protein</fullName>
    </recommendedName>
</protein>
<accession>A0A562QNJ7</accession>
<dbReference type="OrthoDB" id="9810918at2"/>
<feature type="domain" description="TPM" evidence="3">
    <location>
        <begin position="32"/>
        <end position="155"/>
    </location>
</feature>
<dbReference type="Pfam" id="PF04536">
    <property type="entry name" value="TPM_phosphatase"/>
    <property type="match status" value="1"/>
</dbReference>
<dbReference type="PANTHER" id="PTHR30373">
    <property type="entry name" value="UPF0603 PROTEIN YGCG"/>
    <property type="match status" value="1"/>
</dbReference>
<feature type="signal peptide" evidence="2">
    <location>
        <begin position="1"/>
        <end position="19"/>
    </location>
</feature>
<keyword evidence="1" id="KW-0472">Membrane</keyword>
<evidence type="ECO:0000256" key="2">
    <source>
        <dbReference type="SAM" id="SignalP"/>
    </source>
</evidence>
<dbReference type="EMBL" id="VLKY01000002">
    <property type="protein sequence ID" value="TWI57636.1"/>
    <property type="molecule type" value="Genomic_DNA"/>
</dbReference>
<keyword evidence="5" id="KW-1185">Reference proteome</keyword>
<proteinExistence type="predicted"/>
<dbReference type="Proteomes" id="UP000316905">
    <property type="component" value="Unassembled WGS sequence"/>
</dbReference>
<comment type="caution">
    <text evidence="4">The sequence shown here is derived from an EMBL/GenBank/DDBJ whole genome shotgun (WGS) entry which is preliminary data.</text>
</comment>
<dbReference type="InterPro" id="IPR007621">
    <property type="entry name" value="TPM_dom"/>
</dbReference>
<gene>
    <name evidence="4" type="ORF">IQ22_00853</name>
</gene>
<evidence type="ECO:0000256" key="1">
    <source>
        <dbReference type="SAM" id="Phobius"/>
    </source>
</evidence>
<keyword evidence="2" id="KW-0732">Signal</keyword>
<reference evidence="4 5" key="1">
    <citation type="journal article" date="2015" name="Stand. Genomic Sci.">
        <title>Genomic Encyclopedia of Bacterial and Archaeal Type Strains, Phase III: the genomes of soil and plant-associated and newly described type strains.</title>
        <authorList>
            <person name="Whitman W.B."/>
            <person name="Woyke T."/>
            <person name="Klenk H.P."/>
            <person name="Zhou Y."/>
            <person name="Lilburn T.G."/>
            <person name="Beck B.J."/>
            <person name="De Vos P."/>
            <person name="Vandamme P."/>
            <person name="Eisen J.A."/>
            <person name="Garrity G."/>
            <person name="Hugenholtz P."/>
            <person name="Kyrpides N.C."/>
        </authorList>
    </citation>
    <scope>NUCLEOTIDE SEQUENCE [LARGE SCALE GENOMIC DNA]</scope>
    <source>
        <strain evidence="4 5">CGMCC 1.6858</strain>
    </source>
</reference>
<dbReference type="RefSeq" id="WP_145138484.1">
    <property type="nucleotide sequence ID" value="NZ_VLKY01000002.1"/>
</dbReference>